<evidence type="ECO:0000313" key="4">
    <source>
        <dbReference type="Proteomes" id="UP000275267"/>
    </source>
</evidence>
<organism evidence="3 4">
    <name type="scientific">Panicum miliaceum</name>
    <name type="common">Proso millet</name>
    <name type="synonym">Broomcorn millet</name>
    <dbReference type="NCBI Taxonomy" id="4540"/>
    <lineage>
        <taxon>Eukaryota</taxon>
        <taxon>Viridiplantae</taxon>
        <taxon>Streptophyta</taxon>
        <taxon>Embryophyta</taxon>
        <taxon>Tracheophyta</taxon>
        <taxon>Spermatophyta</taxon>
        <taxon>Magnoliopsida</taxon>
        <taxon>Liliopsida</taxon>
        <taxon>Poales</taxon>
        <taxon>Poaceae</taxon>
        <taxon>PACMAD clade</taxon>
        <taxon>Panicoideae</taxon>
        <taxon>Panicodae</taxon>
        <taxon>Paniceae</taxon>
        <taxon>Panicinae</taxon>
        <taxon>Panicum</taxon>
        <taxon>Panicum sect. Panicum</taxon>
    </lineage>
</organism>
<comment type="caution">
    <text evidence="3">The sequence shown here is derived from an EMBL/GenBank/DDBJ whole genome shotgun (WGS) entry which is preliminary data.</text>
</comment>
<feature type="transmembrane region" description="Helical" evidence="2">
    <location>
        <begin position="144"/>
        <end position="165"/>
    </location>
</feature>
<evidence type="ECO:0000256" key="1">
    <source>
        <dbReference type="SAM" id="MobiDB-lite"/>
    </source>
</evidence>
<feature type="compositionally biased region" description="Basic and acidic residues" evidence="1">
    <location>
        <begin position="26"/>
        <end position="42"/>
    </location>
</feature>
<sequence length="191" mass="21337">MERLRSVGVRELDVGVERGAASVRPASHEGRVGEGRVAEMPEKPKLKLLPRSKPIEASEPSPTYAEDKQVHHVQVTANIMKVEAVHNVHQNAMASKTGVLGADAETESRVAERPRLNLKPRSNLTGQSDEIAVKDRYVMFRFQISFLFFKIVVIIFICCDLLPVVCMVNTNMSKHLFGFHSVPTCITCFCY</sequence>
<keyword evidence="4" id="KW-1185">Reference proteome</keyword>
<dbReference type="STRING" id="4540.A0A3L6PD84"/>
<dbReference type="AlphaFoldDB" id="A0A3L6PD84"/>
<evidence type="ECO:0000313" key="3">
    <source>
        <dbReference type="EMBL" id="RLM54204.1"/>
    </source>
</evidence>
<feature type="region of interest" description="Disordered" evidence="1">
    <location>
        <begin position="20"/>
        <end position="42"/>
    </location>
</feature>
<protein>
    <submittedName>
        <fullName evidence="3">Calphotin</fullName>
    </submittedName>
</protein>
<dbReference type="OrthoDB" id="48651at2759"/>
<keyword evidence="2" id="KW-1133">Transmembrane helix</keyword>
<keyword evidence="2" id="KW-0472">Membrane</keyword>
<proteinExistence type="predicted"/>
<name>A0A3L6PD84_PANMI</name>
<reference evidence="4" key="1">
    <citation type="journal article" date="2019" name="Nat. Commun.">
        <title>The genome of broomcorn millet.</title>
        <authorList>
            <person name="Zou C."/>
            <person name="Miki D."/>
            <person name="Li D."/>
            <person name="Tang Q."/>
            <person name="Xiao L."/>
            <person name="Rajput S."/>
            <person name="Deng P."/>
            <person name="Jia W."/>
            <person name="Huang R."/>
            <person name="Zhang M."/>
            <person name="Sun Y."/>
            <person name="Hu J."/>
            <person name="Fu X."/>
            <person name="Schnable P.S."/>
            <person name="Li F."/>
            <person name="Zhang H."/>
            <person name="Feng B."/>
            <person name="Zhu X."/>
            <person name="Liu R."/>
            <person name="Schnable J.C."/>
            <person name="Zhu J.-K."/>
            <person name="Zhang H."/>
        </authorList>
    </citation>
    <scope>NUCLEOTIDE SEQUENCE [LARGE SCALE GENOMIC DNA]</scope>
</reference>
<keyword evidence="2" id="KW-0812">Transmembrane</keyword>
<dbReference type="Proteomes" id="UP000275267">
    <property type="component" value="Unassembled WGS sequence"/>
</dbReference>
<evidence type="ECO:0000256" key="2">
    <source>
        <dbReference type="SAM" id="Phobius"/>
    </source>
</evidence>
<accession>A0A3L6PD84</accession>
<dbReference type="EMBL" id="PQIB02000018">
    <property type="protein sequence ID" value="RLM54204.1"/>
    <property type="molecule type" value="Genomic_DNA"/>
</dbReference>
<gene>
    <name evidence="3" type="ORF">C2845_PM10G09890</name>
</gene>